<feature type="compositionally biased region" description="Low complexity" evidence="1">
    <location>
        <begin position="53"/>
        <end position="68"/>
    </location>
</feature>
<evidence type="ECO:0000313" key="3">
    <source>
        <dbReference type="Proteomes" id="UP000032180"/>
    </source>
</evidence>
<dbReference type="AlphaFoldDB" id="A0A0D9VSB6"/>
<dbReference type="Gramene" id="LPERR03G10490.4">
    <property type="protein sequence ID" value="LPERR03G10490.4"/>
    <property type="gene ID" value="LPERR03G10490"/>
</dbReference>
<dbReference type="EnsemblPlants" id="LPERR03G10490.4">
    <property type="protein sequence ID" value="LPERR03G10490.4"/>
    <property type="gene ID" value="LPERR03G10490"/>
</dbReference>
<organism evidence="2 3">
    <name type="scientific">Leersia perrieri</name>
    <dbReference type="NCBI Taxonomy" id="77586"/>
    <lineage>
        <taxon>Eukaryota</taxon>
        <taxon>Viridiplantae</taxon>
        <taxon>Streptophyta</taxon>
        <taxon>Embryophyta</taxon>
        <taxon>Tracheophyta</taxon>
        <taxon>Spermatophyta</taxon>
        <taxon>Magnoliopsida</taxon>
        <taxon>Liliopsida</taxon>
        <taxon>Poales</taxon>
        <taxon>Poaceae</taxon>
        <taxon>BOP clade</taxon>
        <taxon>Oryzoideae</taxon>
        <taxon>Oryzeae</taxon>
        <taxon>Oryzinae</taxon>
        <taxon>Leersia</taxon>
    </lineage>
</organism>
<reference evidence="2 3" key="1">
    <citation type="submission" date="2012-08" db="EMBL/GenBank/DDBJ databases">
        <title>Oryza genome evolution.</title>
        <authorList>
            <person name="Wing R.A."/>
        </authorList>
    </citation>
    <scope>NUCLEOTIDE SEQUENCE</scope>
</reference>
<proteinExistence type="predicted"/>
<evidence type="ECO:0000256" key="1">
    <source>
        <dbReference type="SAM" id="MobiDB-lite"/>
    </source>
</evidence>
<dbReference type="HOGENOM" id="CLU_1951897_0_0_1"/>
<feature type="region of interest" description="Disordered" evidence="1">
    <location>
        <begin position="1"/>
        <end position="129"/>
    </location>
</feature>
<name>A0A0D9VSB6_9ORYZ</name>
<reference evidence="3" key="2">
    <citation type="submission" date="2013-12" db="EMBL/GenBank/DDBJ databases">
        <authorList>
            <person name="Yu Y."/>
            <person name="Lee S."/>
            <person name="de Baynast K."/>
            <person name="Wissotski M."/>
            <person name="Liu L."/>
            <person name="Talag J."/>
            <person name="Goicoechea J."/>
            <person name="Angelova A."/>
            <person name="Jetty R."/>
            <person name="Kudrna D."/>
            <person name="Golser W."/>
            <person name="Rivera L."/>
            <person name="Zhang J."/>
            <person name="Wing R."/>
        </authorList>
    </citation>
    <scope>NUCLEOTIDE SEQUENCE</scope>
</reference>
<protein>
    <submittedName>
        <fullName evidence="2">Uncharacterized protein</fullName>
    </submittedName>
</protein>
<dbReference type="Proteomes" id="UP000032180">
    <property type="component" value="Chromosome 3"/>
</dbReference>
<feature type="compositionally biased region" description="Basic and acidic residues" evidence="1">
    <location>
        <begin position="104"/>
        <end position="122"/>
    </location>
</feature>
<sequence>MRCVAVRGRRNATQKQEEKRGGISCSFRVPFLSPTPHADKTTLSHSPSPSPSSPQSSPTTTPQEQHSSGRLIPPHSTPLESTLSLPTAAPPPHRGLPVSSRGGRLADARIIYRRDASQREHTQPQAKVA</sequence>
<evidence type="ECO:0000313" key="2">
    <source>
        <dbReference type="EnsemblPlants" id="LPERR03G10490.4"/>
    </source>
</evidence>
<reference evidence="2" key="3">
    <citation type="submission" date="2015-04" db="UniProtKB">
        <authorList>
            <consortium name="EnsemblPlants"/>
        </authorList>
    </citation>
    <scope>IDENTIFICATION</scope>
</reference>
<accession>A0A0D9VSB6</accession>
<keyword evidence="3" id="KW-1185">Reference proteome</keyword>